<dbReference type="InterPro" id="IPR010625">
    <property type="entry name" value="CHCH"/>
</dbReference>
<accession>A0A8W8K2B3</accession>
<feature type="region of interest" description="Disordered" evidence="2">
    <location>
        <begin position="71"/>
        <end position="101"/>
    </location>
</feature>
<dbReference type="GO" id="GO:0007005">
    <property type="term" value="P:mitochondrion organization"/>
    <property type="evidence" value="ECO:0007669"/>
    <property type="project" value="InterPro"/>
</dbReference>
<reference evidence="4" key="1">
    <citation type="submission" date="2022-08" db="UniProtKB">
        <authorList>
            <consortium name="EnsemblMetazoa"/>
        </authorList>
    </citation>
    <scope>IDENTIFICATION</scope>
    <source>
        <strain evidence="4">05x7-T-G4-1.051#20</strain>
    </source>
</reference>
<sequence length="153" mass="15955">MPRRGRASSPRSGGGSGGMFGARSGPPARTAPPPPPPMVAPAQPRQPGLMANMASTAAGVAVGSAVGHTIGAAMTGGMGGGHSEPAQAPAQPAYQTPQDQYQQGPACQFELKQFIECTQTQSDISLCQGFNEILKNCKLQYGKFLTYFQRKDF</sequence>
<keyword evidence="1" id="KW-1015">Disulfide bond</keyword>
<evidence type="ECO:0000259" key="3">
    <source>
        <dbReference type="Pfam" id="PF06747"/>
    </source>
</evidence>
<evidence type="ECO:0000256" key="2">
    <source>
        <dbReference type="SAM" id="MobiDB-lite"/>
    </source>
</evidence>
<keyword evidence="5" id="KW-1185">Reference proteome</keyword>
<dbReference type="GO" id="GO:0005739">
    <property type="term" value="C:mitochondrion"/>
    <property type="evidence" value="ECO:0007669"/>
    <property type="project" value="TreeGrafter"/>
</dbReference>
<dbReference type="Pfam" id="PF06747">
    <property type="entry name" value="CHCH"/>
    <property type="match status" value="1"/>
</dbReference>
<dbReference type="Proteomes" id="UP000005408">
    <property type="component" value="Unassembled WGS sequence"/>
</dbReference>
<feature type="region of interest" description="Disordered" evidence="2">
    <location>
        <begin position="1"/>
        <end position="50"/>
    </location>
</feature>
<evidence type="ECO:0000313" key="5">
    <source>
        <dbReference type="Proteomes" id="UP000005408"/>
    </source>
</evidence>
<dbReference type="PANTHER" id="PTHR13523">
    <property type="entry name" value="COILED-COIL-HELIX-COILED-COIL-HELIX DOMAIN CONTAINING 2/NUR77"/>
    <property type="match status" value="1"/>
</dbReference>
<dbReference type="AlphaFoldDB" id="A0A8W8K2B3"/>
<evidence type="ECO:0000313" key="4">
    <source>
        <dbReference type="EnsemblMetazoa" id="G21616.2:cds"/>
    </source>
</evidence>
<dbReference type="PANTHER" id="PTHR13523:SF2">
    <property type="entry name" value="COILED-COIL-HELIX-COILED-COIL-HELIX DOMAIN CONTAINING 2, ISOFORM A-RELATED"/>
    <property type="match status" value="1"/>
</dbReference>
<dbReference type="GO" id="GO:0005634">
    <property type="term" value="C:nucleus"/>
    <property type="evidence" value="ECO:0007669"/>
    <property type="project" value="TreeGrafter"/>
</dbReference>
<dbReference type="InterPro" id="IPR055304">
    <property type="entry name" value="CHCHD2/10-like"/>
</dbReference>
<name>A0A8W8K2B3_MAGGI</name>
<proteinExistence type="predicted"/>
<evidence type="ECO:0000256" key="1">
    <source>
        <dbReference type="ARBA" id="ARBA00023157"/>
    </source>
</evidence>
<organism evidence="4 5">
    <name type="scientific">Magallana gigas</name>
    <name type="common">Pacific oyster</name>
    <name type="synonym">Crassostrea gigas</name>
    <dbReference type="NCBI Taxonomy" id="29159"/>
    <lineage>
        <taxon>Eukaryota</taxon>
        <taxon>Metazoa</taxon>
        <taxon>Spiralia</taxon>
        <taxon>Lophotrochozoa</taxon>
        <taxon>Mollusca</taxon>
        <taxon>Bivalvia</taxon>
        <taxon>Autobranchia</taxon>
        <taxon>Pteriomorphia</taxon>
        <taxon>Ostreida</taxon>
        <taxon>Ostreoidea</taxon>
        <taxon>Ostreidae</taxon>
        <taxon>Magallana</taxon>
    </lineage>
</organism>
<feature type="compositionally biased region" description="Low complexity" evidence="2">
    <location>
        <begin position="85"/>
        <end position="101"/>
    </location>
</feature>
<dbReference type="EnsemblMetazoa" id="G21616.2">
    <property type="protein sequence ID" value="G21616.2:cds"/>
    <property type="gene ID" value="G21616"/>
</dbReference>
<feature type="domain" description="CHCH" evidence="3">
    <location>
        <begin position="107"/>
        <end position="139"/>
    </location>
</feature>
<protein>
    <recommendedName>
        <fullName evidence="3">CHCH domain-containing protein</fullName>
    </recommendedName>
</protein>
<feature type="compositionally biased region" description="Pro residues" evidence="2">
    <location>
        <begin position="29"/>
        <end position="39"/>
    </location>
</feature>